<accession>A0A7Z2S963</accession>
<evidence type="ECO:0008006" key="3">
    <source>
        <dbReference type="Google" id="ProtNLM"/>
    </source>
</evidence>
<keyword evidence="2" id="KW-1185">Reference proteome</keyword>
<name>A0A7Z2S963_9SPHN</name>
<protein>
    <recommendedName>
        <fullName evidence="3">Pentapeptide repeat-containing protein</fullName>
    </recommendedName>
</protein>
<gene>
    <name evidence="1" type="ORF">GVO57_05755</name>
</gene>
<reference evidence="1 2" key="1">
    <citation type="submission" date="2020-01" db="EMBL/GenBank/DDBJ databases">
        <title>Sphingomonas sp. C33 whole genome sequece.</title>
        <authorList>
            <person name="Park C."/>
        </authorList>
    </citation>
    <scope>NUCLEOTIDE SEQUENCE [LARGE SCALE GENOMIC DNA]</scope>
    <source>
        <strain evidence="1 2">C33</strain>
    </source>
</reference>
<evidence type="ECO:0000313" key="1">
    <source>
        <dbReference type="EMBL" id="QHL90434.1"/>
    </source>
</evidence>
<proteinExistence type="predicted"/>
<organism evidence="1 2">
    <name type="scientific">Sphingomonas changnyeongensis</name>
    <dbReference type="NCBI Taxonomy" id="2698679"/>
    <lineage>
        <taxon>Bacteria</taxon>
        <taxon>Pseudomonadati</taxon>
        <taxon>Pseudomonadota</taxon>
        <taxon>Alphaproteobacteria</taxon>
        <taxon>Sphingomonadales</taxon>
        <taxon>Sphingomonadaceae</taxon>
        <taxon>Sphingomonas</taxon>
    </lineage>
</organism>
<evidence type="ECO:0000313" key="2">
    <source>
        <dbReference type="Proteomes" id="UP000464468"/>
    </source>
</evidence>
<sequence>MNDLDTLDHHETLFEDRLVRLDGGRFERCIFRNVVLEYGGGPVHLSGCRFEGAVRWQFTGDLGRGLVALGRLYADRQAIGLKAVVDTMFPADPA</sequence>
<dbReference type="AlphaFoldDB" id="A0A7Z2S963"/>
<dbReference type="KEGG" id="schy:GVO57_05755"/>
<dbReference type="EMBL" id="CP047895">
    <property type="protein sequence ID" value="QHL90434.1"/>
    <property type="molecule type" value="Genomic_DNA"/>
</dbReference>
<dbReference type="Proteomes" id="UP000464468">
    <property type="component" value="Chromosome"/>
</dbReference>
<dbReference type="RefSeq" id="WP_160592362.1">
    <property type="nucleotide sequence ID" value="NZ_CP047895.1"/>
</dbReference>